<proteinExistence type="inferred from homology"/>
<sequence>MAAIIWSEKSVADLEEIYDYIATDSPFYAQHQAEKIIASVERLLAFPTSGRSLPEFPASPLREIIVDPYRIVYRSTEAEIFIVAVIHGRRLMRDELL</sequence>
<dbReference type="STRING" id="443144.GM21_4067"/>
<dbReference type="OrthoDB" id="5574284at2"/>
<organism evidence="3">
    <name type="scientific">Geobacter sp. (strain M21)</name>
    <dbReference type="NCBI Taxonomy" id="443144"/>
    <lineage>
        <taxon>Bacteria</taxon>
        <taxon>Pseudomonadati</taxon>
        <taxon>Thermodesulfobacteriota</taxon>
        <taxon>Desulfuromonadia</taxon>
        <taxon>Geobacterales</taxon>
        <taxon>Geobacteraceae</taxon>
        <taxon>Geobacter</taxon>
    </lineage>
</organism>
<dbReference type="EMBL" id="CP001661">
    <property type="protein sequence ID" value="ACT20083.1"/>
    <property type="molecule type" value="Genomic_DNA"/>
</dbReference>
<dbReference type="Pfam" id="PF05016">
    <property type="entry name" value="ParE_toxin"/>
    <property type="match status" value="1"/>
</dbReference>
<dbReference type="PANTHER" id="PTHR33755:SF5">
    <property type="entry name" value="TYPE II TOXIN-ANTITOXIN SYSTEM RELE_PARE FAMILY TOXIN"/>
    <property type="match status" value="1"/>
</dbReference>
<dbReference type="eggNOG" id="COG3668">
    <property type="taxonomic scope" value="Bacteria"/>
</dbReference>
<protein>
    <submittedName>
        <fullName evidence="3">Addiction module toxin, RelE/StbE family</fullName>
    </submittedName>
</protein>
<reference evidence="3" key="1">
    <citation type="submission" date="2009-07" db="EMBL/GenBank/DDBJ databases">
        <title>Complete sequence of Geobacter sp. M21.</title>
        <authorList>
            <consortium name="US DOE Joint Genome Institute"/>
            <person name="Lucas S."/>
            <person name="Copeland A."/>
            <person name="Lapidus A."/>
            <person name="Glavina del Rio T."/>
            <person name="Dalin E."/>
            <person name="Tice H."/>
            <person name="Bruce D."/>
            <person name="Goodwin L."/>
            <person name="Pitluck S."/>
            <person name="Saunders E."/>
            <person name="Brettin T."/>
            <person name="Detter J.C."/>
            <person name="Han C."/>
            <person name="Larimer F."/>
            <person name="Land M."/>
            <person name="Hauser L."/>
            <person name="Kyrpides N."/>
            <person name="Ovchinnikova G."/>
            <person name="Lovley D."/>
        </authorList>
    </citation>
    <scope>NUCLEOTIDE SEQUENCE [LARGE SCALE GENOMIC DNA]</scope>
    <source>
        <strain evidence="3">M21</strain>
    </source>
</reference>
<evidence type="ECO:0000313" key="3">
    <source>
        <dbReference type="EMBL" id="ACT20083.1"/>
    </source>
</evidence>
<gene>
    <name evidence="3" type="ordered locus">GM21_4067</name>
</gene>
<evidence type="ECO:0000256" key="2">
    <source>
        <dbReference type="ARBA" id="ARBA00022649"/>
    </source>
</evidence>
<accession>C6E9I3</accession>
<keyword evidence="2" id="KW-1277">Toxin-antitoxin system</keyword>
<dbReference type="InterPro" id="IPR051803">
    <property type="entry name" value="TA_system_RelE-like_toxin"/>
</dbReference>
<dbReference type="InterPro" id="IPR007712">
    <property type="entry name" value="RelE/ParE_toxin"/>
</dbReference>
<dbReference type="NCBIfam" id="TIGR02385">
    <property type="entry name" value="RelE_StbE"/>
    <property type="match status" value="1"/>
</dbReference>
<dbReference type="AlphaFoldDB" id="C6E9I3"/>
<dbReference type="KEGG" id="gem:GM21_4067"/>
<dbReference type="SUPFAM" id="SSF143011">
    <property type="entry name" value="RelE-like"/>
    <property type="match status" value="1"/>
</dbReference>
<comment type="similarity">
    <text evidence="1">Belongs to the RelE toxin family.</text>
</comment>
<evidence type="ECO:0000256" key="1">
    <source>
        <dbReference type="ARBA" id="ARBA00006226"/>
    </source>
</evidence>
<dbReference type="HOGENOM" id="CLU_147162_11_0_7"/>
<dbReference type="Gene3D" id="3.30.2310.20">
    <property type="entry name" value="RelE-like"/>
    <property type="match status" value="1"/>
</dbReference>
<dbReference type="InterPro" id="IPR035093">
    <property type="entry name" value="RelE/ParE_toxin_dom_sf"/>
</dbReference>
<name>C6E9I3_GEOSM</name>
<dbReference type="PANTHER" id="PTHR33755">
    <property type="entry name" value="TOXIN PARE1-RELATED"/>
    <property type="match status" value="1"/>
</dbReference>